<organism evidence="2 3">
    <name type="scientific">Cervus elaphus hippelaphus</name>
    <name type="common">European red deer</name>
    <dbReference type="NCBI Taxonomy" id="46360"/>
    <lineage>
        <taxon>Eukaryota</taxon>
        <taxon>Metazoa</taxon>
        <taxon>Chordata</taxon>
        <taxon>Craniata</taxon>
        <taxon>Vertebrata</taxon>
        <taxon>Euteleostomi</taxon>
        <taxon>Mammalia</taxon>
        <taxon>Eutheria</taxon>
        <taxon>Laurasiatheria</taxon>
        <taxon>Artiodactyla</taxon>
        <taxon>Ruminantia</taxon>
        <taxon>Pecora</taxon>
        <taxon>Cervidae</taxon>
        <taxon>Cervinae</taxon>
        <taxon>Cervus</taxon>
    </lineage>
</organism>
<evidence type="ECO:0000256" key="1">
    <source>
        <dbReference type="SAM" id="MobiDB-lite"/>
    </source>
</evidence>
<dbReference type="Proteomes" id="UP000242450">
    <property type="component" value="Chromosome 33"/>
</dbReference>
<accession>A0A212C2A6</accession>
<comment type="caution">
    <text evidence="2">The sequence shown here is derived from an EMBL/GenBank/DDBJ whole genome shotgun (WGS) entry which is preliminary data.</text>
</comment>
<proteinExistence type="predicted"/>
<name>A0A212C2A6_CEREH</name>
<feature type="compositionally biased region" description="Polar residues" evidence="1">
    <location>
        <begin position="95"/>
        <end position="120"/>
    </location>
</feature>
<feature type="region of interest" description="Disordered" evidence="1">
    <location>
        <begin position="37"/>
        <end position="120"/>
    </location>
</feature>
<evidence type="ECO:0000313" key="3">
    <source>
        <dbReference type="Proteomes" id="UP000242450"/>
    </source>
</evidence>
<protein>
    <submittedName>
        <fullName evidence="2">TCEB3</fullName>
    </submittedName>
</protein>
<reference evidence="2 3" key="1">
    <citation type="journal article" date="2018" name="Mol. Genet. Genomics">
        <title>The red deer Cervus elaphus genome CerEla1.0: sequencing, annotating, genes, and chromosomes.</title>
        <authorList>
            <person name="Bana N.A."/>
            <person name="Nyiri A."/>
            <person name="Nagy J."/>
            <person name="Frank K."/>
            <person name="Nagy T."/>
            <person name="Steger V."/>
            <person name="Schiller M."/>
            <person name="Lakatos P."/>
            <person name="Sugar L."/>
            <person name="Horn P."/>
            <person name="Barta E."/>
            <person name="Orosz L."/>
        </authorList>
    </citation>
    <scope>NUCLEOTIDE SEQUENCE [LARGE SCALE GENOMIC DNA]</scope>
    <source>
        <strain evidence="2">Hungarian</strain>
    </source>
</reference>
<evidence type="ECO:0000313" key="2">
    <source>
        <dbReference type="EMBL" id="OWJ99993.1"/>
    </source>
</evidence>
<dbReference type="AlphaFoldDB" id="A0A212C2A6"/>
<dbReference type="EMBL" id="MKHE01000033">
    <property type="protein sequence ID" value="OWJ99993.1"/>
    <property type="molecule type" value="Genomic_DNA"/>
</dbReference>
<feature type="compositionally biased region" description="Basic and acidic residues" evidence="1">
    <location>
        <begin position="66"/>
        <end position="84"/>
    </location>
</feature>
<keyword evidence="3" id="KW-1185">Reference proteome</keyword>
<sequence>MAQWEMLILVGENFEIHELDLEKTSCQKKKEEVQEDYQKNWKAFSANPHPSPETENKQTNKKTHRKYLDLERTHTVSHRCERRNEKKRFNRDLSAYSSDQESSDQSHVPSINYQSSADAS</sequence>
<gene>
    <name evidence="2" type="ORF">Celaphus_00015968</name>
</gene>